<feature type="transmembrane region" description="Helical" evidence="1">
    <location>
        <begin position="125"/>
        <end position="149"/>
    </location>
</feature>
<evidence type="ECO:0000256" key="1">
    <source>
        <dbReference type="SAM" id="Phobius"/>
    </source>
</evidence>
<gene>
    <name evidence="2" type="ORF">LCGC14_1724980</name>
</gene>
<proteinExistence type="predicted"/>
<keyword evidence="1" id="KW-0472">Membrane</keyword>
<protein>
    <submittedName>
        <fullName evidence="2">Uncharacterized protein</fullName>
    </submittedName>
</protein>
<name>A0A0F9HZ53_9ZZZZ</name>
<dbReference type="AlphaFoldDB" id="A0A0F9HZ53"/>
<reference evidence="2" key="1">
    <citation type="journal article" date="2015" name="Nature">
        <title>Complex archaea that bridge the gap between prokaryotes and eukaryotes.</title>
        <authorList>
            <person name="Spang A."/>
            <person name="Saw J.H."/>
            <person name="Jorgensen S.L."/>
            <person name="Zaremba-Niedzwiedzka K."/>
            <person name="Martijn J."/>
            <person name="Lind A.E."/>
            <person name="van Eijk R."/>
            <person name="Schleper C."/>
            <person name="Guy L."/>
            <person name="Ettema T.J."/>
        </authorList>
    </citation>
    <scope>NUCLEOTIDE SEQUENCE</scope>
</reference>
<sequence>MPTCSKCESLDRDDLFYGVCSICRKKVVNSIPLVNFNLDDNTPTRTSMTKQTNPNQKLIIRLIMRFFKNLEKNTLGTLSLLFDAVALIMIIIFLNTLLYAGAFSISAIIYFIFQLEFDWDGDMRLVGYGFLIGVILSIISLWPFILFILKIFT</sequence>
<keyword evidence="1" id="KW-1133">Transmembrane helix</keyword>
<accession>A0A0F9HZ53</accession>
<feature type="transmembrane region" description="Helical" evidence="1">
    <location>
        <begin position="80"/>
        <end position="113"/>
    </location>
</feature>
<dbReference type="EMBL" id="LAZR01015575">
    <property type="protein sequence ID" value="KKM08327.1"/>
    <property type="molecule type" value="Genomic_DNA"/>
</dbReference>
<keyword evidence="1" id="KW-0812">Transmembrane</keyword>
<evidence type="ECO:0000313" key="2">
    <source>
        <dbReference type="EMBL" id="KKM08327.1"/>
    </source>
</evidence>
<comment type="caution">
    <text evidence="2">The sequence shown here is derived from an EMBL/GenBank/DDBJ whole genome shotgun (WGS) entry which is preliminary data.</text>
</comment>
<organism evidence="2">
    <name type="scientific">marine sediment metagenome</name>
    <dbReference type="NCBI Taxonomy" id="412755"/>
    <lineage>
        <taxon>unclassified sequences</taxon>
        <taxon>metagenomes</taxon>
        <taxon>ecological metagenomes</taxon>
    </lineage>
</organism>